<protein>
    <recommendedName>
        <fullName evidence="1">DUF2383 domain-containing protein</fullName>
    </recommendedName>
</protein>
<comment type="caution">
    <text evidence="2">The sequence shown here is derived from an EMBL/GenBank/DDBJ whole genome shotgun (WGS) entry which is preliminary data.</text>
</comment>
<dbReference type="Pfam" id="PF09537">
    <property type="entry name" value="DUF2383"/>
    <property type="match status" value="1"/>
</dbReference>
<dbReference type="STRING" id="742766.HMPREF9455_00621"/>
<dbReference type="eggNOG" id="COG1633">
    <property type="taxonomic scope" value="Bacteria"/>
</dbReference>
<proteinExistence type="predicted"/>
<evidence type="ECO:0000259" key="1">
    <source>
        <dbReference type="Pfam" id="PF09537"/>
    </source>
</evidence>
<evidence type="ECO:0000313" key="2">
    <source>
        <dbReference type="EMBL" id="EGJ99125.1"/>
    </source>
</evidence>
<feature type="domain" description="DUF2383" evidence="1">
    <location>
        <begin position="7"/>
        <end position="116"/>
    </location>
</feature>
<keyword evidence="3" id="KW-1185">Reference proteome</keyword>
<dbReference type="InterPro" id="IPR019052">
    <property type="entry name" value="DUF2383"/>
</dbReference>
<accession>F5IU54</accession>
<gene>
    <name evidence="2" type="ORF">HMPREF9455_00621</name>
</gene>
<dbReference type="AlphaFoldDB" id="F5IU54"/>
<organism evidence="2 3">
    <name type="scientific">Dysgonomonas gadei ATCC BAA-286</name>
    <dbReference type="NCBI Taxonomy" id="742766"/>
    <lineage>
        <taxon>Bacteria</taxon>
        <taxon>Pseudomonadati</taxon>
        <taxon>Bacteroidota</taxon>
        <taxon>Bacteroidia</taxon>
        <taxon>Bacteroidales</taxon>
        <taxon>Dysgonomonadaceae</taxon>
        <taxon>Dysgonomonas</taxon>
    </lineage>
</organism>
<name>F5IU54_9BACT</name>
<dbReference type="OrthoDB" id="282393at2"/>
<dbReference type="InterPro" id="IPR011971">
    <property type="entry name" value="CHP02284"/>
</dbReference>
<reference evidence="2 3" key="1">
    <citation type="submission" date="2011-04" db="EMBL/GenBank/DDBJ databases">
        <title>The Genome Sequence of Dysgonomonas gadei ATCC BAA-286.</title>
        <authorList>
            <consortium name="The Broad Institute Genome Sequencing Platform"/>
            <person name="Earl A."/>
            <person name="Ward D."/>
            <person name="Feldgarden M."/>
            <person name="Gevers D."/>
            <person name="Pudlo N."/>
            <person name="Martens E."/>
            <person name="Allen-Vercoe E."/>
            <person name="Young S.K."/>
            <person name="Zeng Q."/>
            <person name="Gargeya S."/>
            <person name="Fitzgerald M."/>
            <person name="Haas B."/>
            <person name="Abouelleil A."/>
            <person name="Alvarado L."/>
            <person name="Arachchi H.M."/>
            <person name="Berlin A."/>
            <person name="Brown A."/>
            <person name="Chapman S.B."/>
            <person name="Chen Z."/>
            <person name="Dunbar C."/>
            <person name="Freedman E."/>
            <person name="Gearin G."/>
            <person name="Gellesch M."/>
            <person name="Goldberg J."/>
            <person name="Griggs A."/>
            <person name="Gujja S."/>
            <person name="Heiman D."/>
            <person name="Howarth C."/>
            <person name="Larson L."/>
            <person name="Lui A."/>
            <person name="MacDonald P.J.P."/>
            <person name="Mehta T."/>
            <person name="Montmayeur A."/>
            <person name="Murphy C."/>
            <person name="Neiman D."/>
            <person name="Pearson M."/>
            <person name="Priest M."/>
            <person name="Roberts A."/>
            <person name="Saif S."/>
            <person name="Shea T."/>
            <person name="Shenoy N."/>
            <person name="Sisk P."/>
            <person name="Stolte C."/>
            <person name="Sykes S."/>
            <person name="Yandava C."/>
            <person name="Wortman J."/>
            <person name="Nusbaum C."/>
            <person name="Birren B."/>
        </authorList>
    </citation>
    <scope>NUCLEOTIDE SEQUENCE [LARGE SCALE GENOMIC DNA]</scope>
    <source>
        <strain evidence="2 3">ATCC BAA-286</strain>
    </source>
</reference>
<dbReference type="Gene3D" id="1.20.1260.10">
    <property type="match status" value="1"/>
</dbReference>
<dbReference type="RefSeq" id="WP_006798131.1">
    <property type="nucleotide sequence ID" value="NZ_GL891979.1"/>
</dbReference>
<dbReference type="HOGENOM" id="CLU_114531_0_0_10"/>
<sequence>MNLERQAETLNDLILINNDRMQGYQKAIDELQPEDAELRSVFQERVNQSSQFRNELVPEVSRTGEVVAEGTMVSGKIYRAWMEVKAFFSGNNRRAILESCELGEDAALRAYEEALNCENLTQEQRLKVIRHRAEIQISRDHIRSMRDALG</sequence>
<dbReference type="Proteomes" id="UP000004913">
    <property type="component" value="Unassembled WGS sequence"/>
</dbReference>
<dbReference type="NCBIfam" id="TIGR02284">
    <property type="entry name" value="PA2169 family four-helix-bundle protein"/>
    <property type="match status" value="1"/>
</dbReference>
<dbReference type="InterPro" id="IPR012347">
    <property type="entry name" value="Ferritin-like"/>
</dbReference>
<dbReference type="EMBL" id="ADLV01000009">
    <property type="protein sequence ID" value="EGJ99125.1"/>
    <property type="molecule type" value="Genomic_DNA"/>
</dbReference>
<evidence type="ECO:0000313" key="3">
    <source>
        <dbReference type="Proteomes" id="UP000004913"/>
    </source>
</evidence>